<dbReference type="InterPro" id="IPR008952">
    <property type="entry name" value="Tetraspanin_EC2_sf"/>
</dbReference>
<organism evidence="6">
    <name type="scientific">Schistosoma japonicum</name>
    <name type="common">Blood fluke</name>
    <dbReference type="NCBI Taxonomy" id="6182"/>
    <lineage>
        <taxon>Eukaryota</taxon>
        <taxon>Metazoa</taxon>
        <taxon>Spiralia</taxon>
        <taxon>Lophotrochozoa</taxon>
        <taxon>Platyhelminthes</taxon>
        <taxon>Trematoda</taxon>
        <taxon>Digenea</taxon>
        <taxon>Strigeidida</taxon>
        <taxon>Schistosomatoidea</taxon>
        <taxon>Schistosomatidae</taxon>
        <taxon>Schistosoma</taxon>
    </lineage>
</organism>
<keyword evidence="2 5" id="KW-0812">Transmembrane</keyword>
<dbReference type="InterPro" id="IPR018499">
    <property type="entry name" value="Tetraspanin/Peripherin"/>
</dbReference>
<evidence type="ECO:0000256" key="3">
    <source>
        <dbReference type="ARBA" id="ARBA00022989"/>
    </source>
</evidence>
<evidence type="ECO:0000256" key="4">
    <source>
        <dbReference type="ARBA" id="ARBA00023136"/>
    </source>
</evidence>
<dbReference type="PANTHER" id="PTHR19282:SF452">
    <property type="entry name" value="LD03691P"/>
    <property type="match status" value="1"/>
</dbReference>
<dbReference type="AlphaFoldDB" id="C1L4G6"/>
<dbReference type="Pfam" id="PF00335">
    <property type="entry name" value="Tetraspanin"/>
    <property type="match status" value="1"/>
</dbReference>
<keyword evidence="4 5" id="KW-0472">Membrane</keyword>
<dbReference type="Gene3D" id="1.10.1450.10">
    <property type="entry name" value="Tetraspanin"/>
    <property type="match status" value="1"/>
</dbReference>
<dbReference type="GO" id="GO:0016020">
    <property type="term" value="C:membrane"/>
    <property type="evidence" value="ECO:0007669"/>
    <property type="project" value="UniProtKB-SubCell"/>
</dbReference>
<reference evidence="6" key="2">
    <citation type="submission" date="2009-03" db="EMBL/GenBank/DDBJ databases">
        <authorList>
            <person name="Gang L."/>
        </authorList>
    </citation>
    <scope>NUCLEOTIDE SEQUENCE</scope>
    <source>
        <strain evidence="6">Anhui</strain>
    </source>
</reference>
<reference evidence="6" key="1">
    <citation type="journal article" date="2009" name="Nature">
        <title>The Schistosoma japonicum genome reveals features of host-parasite interplay.</title>
        <authorList>
            <person name="Liu F."/>
            <person name="Zhou Y."/>
            <person name="Wang Z.Q."/>
            <person name="Lu G."/>
            <person name="Zheng H."/>
            <person name="Brindley P.J."/>
            <person name="McManus D.P."/>
            <person name="Blair D."/>
            <person name="Zhang Q.H."/>
            <person name="Zhong Y."/>
            <person name="Wang S."/>
            <person name="Han Z.G."/>
            <person name="Chen Z."/>
        </authorList>
    </citation>
    <scope>NUCLEOTIDE SEQUENCE</scope>
    <source>
        <strain evidence="6">Anhui</strain>
    </source>
</reference>
<feature type="transmembrane region" description="Helical" evidence="5">
    <location>
        <begin position="185"/>
        <end position="206"/>
    </location>
</feature>
<evidence type="ECO:0000313" key="6">
    <source>
        <dbReference type="EMBL" id="CAX69594.1"/>
    </source>
</evidence>
<proteinExistence type="evidence at transcript level"/>
<dbReference type="EMBL" id="FN313860">
    <property type="protein sequence ID" value="CAX69594.1"/>
    <property type="molecule type" value="mRNA"/>
</dbReference>
<evidence type="ECO:0000256" key="1">
    <source>
        <dbReference type="ARBA" id="ARBA00004141"/>
    </source>
</evidence>
<keyword evidence="3 5" id="KW-1133">Transmembrane helix</keyword>
<dbReference type="PANTHER" id="PTHR19282">
    <property type="entry name" value="TETRASPANIN"/>
    <property type="match status" value="1"/>
</dbReference>
<name>C1L4G6_SCHJA</name>
<evidence type="ECO:0000256" key="2">
    <source>
        <dbReference type="ARBA" id="ARBA00022692"/>
    </source>
</evidence>
<dbReference type="CDD" id="cd03127">
    <property type="entry name" value="tetraspanin_LEL"/>
    <property type="match status" value="1"/>
</dbReference>
<dbReference type="SUPFAM" id="SSF48652">
    <property type="entry name" value="Tetraspanin"/>
    <property type="match status" value="1"/>
</dbReference>
<evidence type="ECO:0000256" key="5">
    <source>
        <dbReference type="SAM" id="Phobius"/>
    </source>
</evidence>
<feature type="transmembrane region" description="Helical" evidence="5">
    <location>
        <begin position="12"/>
        <end position="31"/>
    </location>
</feature>
<protein>
    <submittedName>
        <fullName evidence="6">25 kDa integral membrane protein</fullName>
    </submittedName>
</protein>
<feature type="transmembrane region" description="Helical" evidence="5">
    <location>
        <begin position="51"/>
        <end position="74"/>
    </location>
</feature>
<comment type="subcellular location">
    <subcellularLocation>
        <location evidence="1">Membrane</location>
        <topology evidence="1">Multi-pass membrane protein</topology>
    </subcellularLocation>
</comment>
<sequence>MNLSLQFWIRSFILCNCIFIIFNILILGVSTKSIKDLIEYSTVLNGSTPTIYTIAIILACIDAITAVVGILGFWKELKIITYVHIVALIIITIIELCIATVSAVTTDPFFGKVYNALNTTINGFHLKVDIPSEYDELQIKLQCCGLNSREDFDKRRLALPHSCQYLMTGFKRGCIEALTEWVQRYILTVIGLCFTVGIIQAIYLFIIVREYSLINMVNVYRRECTTDIR</sequence>
<feature type="transmembrane region" description="Helical" evidence="5">
    <location>
        <begin position="81"/>
        <end position="104"/>
    </location>
</feature>
<accession>C1L4G6</accession>